<dbReference type="AlphaFoldDB" id="A0AAF0IN64"/>
<dbReference type="InterPro" id="IPR011009">
    <property type="entry name" value="Kinase-like_dom_sf"/>
</dbReference>
<dbReference type="SUPFAM" id="SSF56112">
    <property type="entry name" value="Protein kinase-like (PK-like)"/>
    <property type="match status" value="1"/>
</dbReference>
<evidence type="ECO:0000313" key="1">
    <source>
        <dbReference type="EMBL" id="WEW60524.1"/>
    </source>
</evidence>
<accession>A0AAF0IN64</accession>
<proteinExistence type="predicted"/>
<evidence type="ECO:0000313" key="2">
    <source>
        <dbReference type="Proteomes" id="UP001219355"/>
    </source>
</evidence>
<dbReference type="EMBL" id="CP120630">
    <property type="protein sequence ID" value="WEW60524.1"/>
    <property type="molecule type" value="Genomic_DNA"/>
</dbReference>
<organism evidence="1 2">
    <name type="scientific">Emydomyces testavorans</name>
    <dbReference type="NCBI Taxonomy" id="2070801"/>
    <lineage>
        <taxon>Eukaryota</taxon>
        <taxon>Fungi</taxon>
        <taxon>Dikarya</taxon>
        <taxon>Ascomycota</taxon>
        <taxon>Pezizomycotina</taxon>
        <taxon>Eurotiomycetes</taxon>
        <taxon>Eurotiomycetidae</taxon>
        <taxon>Onygenales</taxon>
        <taxon>Nannizziopsiaceae</taxon>
        <taxon>Emydomyces</taxon>
    </lineage>
</organism>
<protein>
    <recommendedName>
        <fullName evidence="3">Protein kinase domain-containing protein</fullName>
    </recommendedName>
</protein>
<sequence length="70" mass="7902">MAALIGTLDHEIGITILEVDADDLFAFGTVVYDMITDKLPYEDPTDEKLIKLYCDYVFPDVSKGVEEQEE</sequence>
<gene>
    <name evidence="1" type="ORF">PRK78_006011</name>
</gene>
<keyword evidence="2" id="KW-1185">Reference proteome</keyword>
<dbReference type="Proteomes" id="UP001219355">
    <property type="component" value="Chromosome 4"/>
</dbReference>
<name>A0AAF0IN64_9EURO</name>
<evidence type="ECO:0008006" key="3">
    <source>
        <dbReference type="Google" id="ProtNLM"/>
    </source>
</evidence>
<reference evidence="1" key="1">
    <citation type="submission" date="2023-03" db="EMBL/GenBank/DDBJ databases">
        <title>Emydomyces testavorans Genome Sequence.</title>
        <authorList>
            <person name="Hoyer L."/>
        </authorList>
    </citation>
    <scope>NUCLEOTIDE SEQUENCE</scope>
    <source>
        <strain evidence="1">16-2883</strain>
    </source>
</reference>